<dbReference type="EMBL" id="DWUW01000126">
    <property type="protein sequence ID" value="HJD31170.1"/>
    <property type="molecule type" value="Genomic_DNA"/>
</dbReference>
<gene>
    <name evidence="1" type="ORF">H9912_04420</name>
</gene>
<dbReference type="Proteomes" id="UP000823851">
    <property type="component" value="Unassembled WGS sequence"/>
</dbReference>
<accession>A0A9D2QWY4</accession>
<organism evidence="1 2">
    <name type="scientific">Candidatus Eisenbergiella stercorigallinarum</name>
    <dbReference type="NCBI Taxonomy" id="2838557"/>
    <lineage>
        <taxon>Bacteria</taxon>
        <taxon>Bacillati</taxon>
        <taxon>Bacillota</taxon>
        <taxon>Clostridia</taxon>
        <taxon>Lachnospirales</taxon>
        <taxon>Lachnospiraceae</taxon>
        <taxon>Eisenbergiella</taxon>
    </lineage>
</organism>
<evidence type="ECO:0000313" key="2">
    <source>
        <dbReference type="Proteomes" id="UP000823851"/>
    </source>
</evidence>
<reference evidence="1" key="1">
    <citation type="journal article" date="2021" name="PeerJ">
        <title>Extensive microbial diversity within the chicken gut microbiome revealed by metagenomics and culture.</title>
        <authorList>
            <person name="Gilroy R."/>
            <person name="Ravi A."/>
            <person name="Getino M."/>
            <person name="Pursley I."/>
            <person name="Horton D.L."/>
            <person name="Alikhan N.F."/>
            <person name="Baker D."/>
            <person name="Gharbi K."/>
            <person name="Hall N."/>
            <person name="Watson M."/>
            <person name="Adriaenssens E.M."/>
            <person name="Foster-Nyarko E."/>
            <person name="Jarju S."/>
            <person name="Secka A."/>
            <person name="Antonio M."/>
            <person name="Oren A."/>
            <person name="Chaudhuri R.R."/>
            <person name="La Ragione R."/>
            <person name="Hildebrand F."/>
            <person name="Pallen M.J."/>
        </authorList>
    </citation>
    <scope>NUCLEOTIDE SEQUENCE</scope>
    <source>
        <strain evidence="1">ChiHjej8B7-25341</strain>
    </source>
</reference>
<name>A0A9D2QWY4_9FIRM</name>
<proteinExistence type="predicted"/>
<protein>
    <submittedName>
        <fullName evidence="1">Uncharacterized protein</fullName>
    </submittedName>
</protein>
<reference evidence="1" key="2">
    <citation type="submission" date="2021-04" db="EMBL/GenBank/DDBJ databases">
        <authorList>
            <person name="Gilroy R."/>
        </authorList>
    </citation>
    <scope>NUCLEOTIDE SEQUENCE</scope>
    <source>
        <strain evidence="1">ChiHjej8B7-25341</strain>
    </source>
</reference>
<dbReference type="AlphaFoldDB" id="A0A9D2QWY4"/>
<comment type="caution">
    <text evidence="1">The sequence shown here is derived from an EMBL/GenBank/DDBJ whole genome shotgun (WGS) entry which is preliminary data.</text>
</comment>
<sequence>MDYLIGYSDISQPARVVSDQTLSRLIYYYGLLSPGSQELLLDQARLLLKYHVARRPR</sequence>
<evidence type="ECO:0000313" key="1">
    <source>
        <dbReference type="EMBL" id="HJD31170.1"/>
    </source>
</evidence>